<feature type="region of interest" description="Disordered" evidence="1">
    <location>
        <begin position="43"/>
        <end position="73"/>
    </location>
</feature>
<proteinExistence type="predicted"/>
<dbReference type="EnsemblPlants" id="OGLUM03G17750.2">
    <property type="protein sequence ID" value="OGLUM03G17750.2"/>
    <property type="gene ID" value="OGLUM03G17750"/>
</dbReference>
<dbReference type="Proteomes" id="UP000026961">
    <property type="component" value="Chromosome 3"/>
</dbReference>
<organism evidence="2">
    <name type="scientific">Oryza glumipatula</name>
    <dbReference type="NCBI Taxonomy" id="40148"/>
    <lineage>
        <taxon>Eukaryota</taxon>
        <taxon>Viridiplantae</taxon>
        <taxon>Streptophyta</taxon>
        <taxon>Embryophyta</taxon>
        <taxon>Tracheophyta</taxon>
        <taxon>Spermatophyta</taxon>
        <taxon>Magnoliopsida</taxon>
        <taxon>Liliopsida</taxon>
        <taxon>Poales</taxon>
        <taxon>Poaceae</taxon>
        <taxon>BOP clade</taxon>
        <taxon>Oryzoideae</taxon>
        <taxon>Oryzeae</taxon>
        <taxon>Oryzinae</taxon>
        <taxon>Oryza</taxon>
    </lineage>
</organism>
<dbReference type="HOGENOM" id="CLU_2708811_0_0_1"/>
<reference evidence="2" key="2">
    <citation type="submission" date="2018-05" db="EMBL/GenBank/DDBJ databases">
        <title>OgluRS3 (Oryza glumaepatula Reference Sequence Version 3).</title>
        <authorList>
            <person name="Zhang J."/>
            <person name="Kudrna D."/>
            <person name="Lee S."/>
            <person name="Talag J."/>
            <person name="Welchert J."/>
            <person name="Wing R.A."/>
        </authorList>
    </citation>
    <scope>NUCLEOTIDE SEQUENCE [LARGE SCALE GENOMIC DNA]</scope>
</reference>
<reference evidence="2" key="1">
    <citation type="submission" date="2015-04" db="UniProtKB">
        <authorList>
            <consortium name="EnsemblPlants"/>
        </authorList>
    </citation>
    <scope>IDENTIFICATION</scope>
</reference>
<sequence length="73" mass="7569">MGPQFSTTLHYKFPQSPSPKTLAAPALSLPPLPRLAAAELLALNPRRGGGGGGGAISSPSPSRRSRELAGHRR</sequence>
<evidence type="ECO:0000313" key="2">
    <source>
        <dbReference type="EnsemblPlants" id="OGLUM03G17750.2"/>
    </source>
</evidence>
<feature type="region of interest" description="Disordered" evidence="1">
    <location>
        <begin position="1"/>
        <end position="25"/>
    </location>
</feature>
<keyword evidence="3" id="KW-1185">Reference proteome</keyword>
<feature type="compositionally biased region" description="Basic and acidic residues" evidence="1">
    <location>
        <begin position="64"/>
        <end position="73"/>
    </location>
</feature>
<name>A0A0D9Z7C0_9ORYZ</name>
<accession>A0A0D9Z7C0</accession>
<evidence type="ECO:0000256" key="1">
    <source>
        <dbReference type="SAM" id="MobiDB-lite"/>
    </source>
</evidence>
<evidence type="ECO:0000313" key="3">
    <source>
        <dbReference type="Proteomes" id="UP000026961"/>
    </source>
</evidence>
<protein>
    <submittedName>
        <fullName evidence="2">Uncharacterized protein</fullName>
    </submittedName>
</protein>
<dbReference type="Gramene" id="OGLUM03G17750.2">
    <property type="protein sequence ID" value="OGLUM03G17750.2"/>
    <property type="gene ID" value="OGLUM03G17750"/>
</dbReference>
<dbReference type="AlphaFoldDB" id="A0A0D9Z7C0"/>